<organism evidence="1 2">
    <name type="scientific">Flavobacterium pectinovorum</name>
    <dbReference type="NCBI Taxonomy" id="29533"/>
    <lineage>
        <taxon>Bacteria</taxon>
        <taxon>Pseudomonadati</taxon>
        <taxon>Bacteroidota</taxon>
        <taxon>Flavobacteriia</taxon>
        <taxon>Flavobacteriales</taxon>
        <taxon>Flavobacteriaceae</taxon>
        <taxon>Flavobacterium</taxon>
    </lineage>
</organism>
<dbReference type="OrthoDB" id="1373708at2"/>
<evidence type="ECO:0000313" key="2">
    <source>
        <dbReference type="Proteomes" id="UP000319700"/>
    </source>
</evidence>
<dbReference type="RefSeq" id="WP_140511097.1">
    <property type="nucleotide sequence ID" value="NZ_RCZH01000018.1"/>
</dbReference>
<dbReference type="Proteomes" id="UP000319700">
    <property type="component" value="Unassembled WGS sequence"/>
</dbReference>
<protein>
    <submittedName>
        <fullName evidence="1">Uncharacterized protein</fullName>
    </submittedName>
</protein>
<gene>
    <name evidence="1" type="ORF">EAH81_22000</name>
</gene>
<dbReference type="AlphaFoldDB" id="A0A502ECR7"/>
<comment type="caution">
    <text evidence="1">The sequence shown here is derived from an EMBL/GenBank/DDBJ whole genome shotgun (WGS) entry which is preliminary data.</text>
</comment>
<reference evidence="1 2" key="1">
    <citation type="journal article" date="2019" name="Environ. Microbiol.">
        <title>Species interactions and distinct microbial communities in high Arctic permafrost affected cryosols are associated with the CH4 and CO2 gas fluxes.</title>
        <authorList>
            <person name="Altshuler I."/>
            <person name="Hamel J."/>
            <person name="Turney S."/>
            <person name="Magnuson E."/>
            <person name="Levesque R."/>
            <person name="Greer C."/>
            <person name="Whyte L.G."/>
        </authorList>
    </citation>
    <scope>NUCLEOTIDE SEQUENCE [LARGE SCALE GENOMIC DNA]</scope>
    <source>
        <strain evidence="1 2">42</strain>
    </source>
</reference>
<name>A0A502ECR7_9FLAO</name>
<sequence length="76" mass="8880">MYIKVSSTFNYFNGKYHLLRIYKDARTNEVYLLANNSESAGVYVPFDFTTLKTVDGGFYISCPVFNLKVEIRNKFF</sequence>
<proteinExistence type="predicted"/>
<keyword evidence="2" id="KW-1185">Reference proteome</keyword>
<evidence type="ECO:0000313" key="1">
    <source>
        <dbReference type="EMBL" id="TPG34762.1"/>
    </source>
</evidence>
<dbReference type="EMBL" id="RCZH01000018">
    <property type="protein sequence ID" value="TPG34762.1"/>
    <property type="molecule type" value="Genomic_DNA"/>
</dbReference>
<accession>A0A502ECR7</accession>